<dbReference type="Proteomes" id="UP000660680">
    <property type="component" value="Unassembled WGS sequence"/>
</dbReference>
<evidence type="ECO:0000256" key="1">
    <source>
        <dbReference type="SAM" id="SignalP"/>
    </source>
</evidence>
<feature type="chain" id="PRO_5036874153" description="Peptidase inhibitor family I36" evidence="1">
    <location>
        <begin position="29"/>
        <end position="113"/>
    </location>
</feature>
<comment type="caution">
    <text evidence="2">The sequence shown here is derived from an EMBL/GenBank/DDBJ whole genome shotgun (WGS) entry which is preliminary data.</text>
</comment>
<sequence>MKRILAKIGVTAAVVAGTTVVLASPASAAQSCTSLSGPAGGSLPLCKTWNWDGNDYDGKWWTNGPSSLPSKSYLQRYEDGNVYNSSYSGSYNDRSKVHFRICDSLANRCTGWW</sequence>
<organism evidence="2 3">
    <name type="scientific">Actinokineospora fastidiosa</name>
    <dbReference type="NCBI Taxonomy" id="1816"/>
    <lineage>
        <taxon>Bacteria</taxon>
        <taxon>Bacillati</taxon>
        <taxon>Actinomycetota</taxon>
        <taxon>Actinomycetes</taxon>
        <taxon>Pseudonocardiales</taxon>
        <taxon>Pseudonocardiaceae</taxon>
        <taxon>Actinokineospora</taxon>
    </lineage>
</organism>
<dbReference type="AlphaFoldDB" id="A0A918GEP9"/>
<feature type="signal peptide" evidence="1">
    <location>
        <begin position="1"/>
        <end position="28"/>
    </location>
</feature>
<accession>A0A918GEP9</accession>
<protein>
    <recommendedName>
        <fullName evidence="4">Peptidase inhibitor family I36</fullName>
    </recommendedName>
</protein>
<reference evidence="2" key="2">
    <citation type="submission" date="2020-09" db="EMBL/GenBank/DDBJ databases">
        <authorList>
            <person name="Sun Q."/>
            <person name="Ohkuma M."/>
        </authorList>
    </citation>
    <scope>NUCLEOTIDE SEQUENCE</scope>
    <source>
        <strain evidence="2">JCM 3276</strain>
    </source>
</reference>
<keyword evidence="3" id="KW-1185">Reference proteome</keyword>
<gene>
    <name evidence="2" type="ORF">GCM10010171_27260</name>
</gene>
<keyword evidence="1" id="KW-0732">Signal</keyword>
<reference evidence="2" key="1">
    <citation type="journal article" date="2014" name="Int. J. Syst. Evol. Microbiol.">
        <title>Complete genome sequence of Corynebacterium casei LMG S-19264T (=DSM 44701T), isolated from a smear-ripened cheese.</title>
        <authorList>
            <consortium name="US DOE Joint Genome Institute (JGI-PGF)"/>
            <person name="Walter F."/>
            <person name="Albersmeier A."/>
            <person name="Kalinowski J."/>
            <person name="Ruckert C."/>
        </authorList>
    </citation>
    <scope>NUCLEOTIDE SEQUENCE</scope>
    <source>
        <strain evidence="2">JCM 3276</strain>
    </source>
</reference>
<dbReference type="PROSITE" id="PS51257">
    <property type="entry name" value="PROKAR_LIPOPROTEIN"/>
    <property type="match status" value="1"/>
</dbReference>
<dbReference type="RefSeq" id="WP_189210771.1">
    <property type="nucleotide sequence ID" value="NZ_BMRB01000002.1"/>
</dbReference>
<name>A0A918GEP9_9PSEU</name>
<evidence type="ECO:0000313" key="2">
    <source>
        <dbReference type="EMBL" id="GGS31891.1"/>
    </source>
</evidence>
<evidence type="ECO:0008006" key="4">
    <source>
        <dbReference type="Google" id="ProtNLM"/>
    </source>
</evidence>
<dbReference type="EMBL" id="BMRB01000002">
    <property type="protein sequence ID" value="GGS31891.1"/>
    <property type="molecule type" value="Genomic_DNA"/>
</dbReference>
<evidence type="ECO:0000313" key="3">
    <source>
        <dbReference type="Proteomes" id="UP000660680"/>
    </source>
</evidence>
<proteinExistence type="predicted"/>